<evidence type="ECO:0000256" key="6">
    <source>
        <dbReference type="ARBA" id="ARBA00022475"/>
    </source>
</evidence>
<evidence type="ECO:0000256" key="12">
    <source>
        <dbReference type="ARBA" id="ARBA00022960"/>
    </source>
</evidence>
<evidence type="ECO:0000256" key="7">
    <source>
        <dbReference type="ARBA" id="ARBA00022519"/>
    </source>
</evidence>
<evidence type="ECO:0000256" key="14">
    <source>
        <dbReference type="ARBA" id="ARBA00023136"/>
    </source>
</evidence>
<dbReference type="Gene3D" id="3.40.710.10">
    <property type="entry name" value="DD-peptidase/beta-lactamase superfamily"/>
    <property type="match status" value="1"/>
</dbReference>
<keyword evidence="10 21" id="KW-0732">Signal</keyword>
<sequence length="403" mass="44367">MKTTFSARFVQRMALTTALCAAALSAAHADDLNIKTMIPGVPQIDAESYILIDYNSGKVLAEQNADTRRDPASLTKMMTSYVIGQAMKAGKFKETDLVTIGNDAWATGNPVFKGSSLMFLKPGMQVPVSQLIRGINLQSGNDACVAMADFAAGSQDAFVGLMNSYVSALGLKNSHFQTVHGLDADGQYSSARDMALIGQALIRDVPNEYTIYKEKEFTFNGIRQTNRNGLLWDNSLNVDGIKTGHTDKAGYNLVASATEGQMRLISAVMGGRTFKGRETESKKLLTWGFRFFETVNPLKAGKEFASEPVWFGDNDRASLGVDKDLYLTIPRGRMKDLKASYVLNTTELHAPLQKNQVVGTINFQLDGKTIDQRPLVVLDEIPEGNFFGKIIDYIKLMFHHWFG</sequence>
<evidence type="ECO:0000256" key="18">
    <source>
        <dbReference type="PIRSR" id="PIRSR618044-1"/>
    </source>
</evidence>
<evidence type="ECO:0000256" key="9">
    <source>
        <dbReference type="ARBA" id="ARBA00022670"/>
    </source>
</evidence>
<dbReference type="Pfam" id="PF00768">
    <property type="entry name" value="Peptidase_S11"/>
    <property type="match status" value="1"/>
</dbReference>
<dbReference type="GO" id="GO:0009252">
    <property type="term" value="P:peptidoglycan biosynthetic process"/>
    <property type="evidence" value="ECO:0007669"/>
    <property type="project" value="UniProtKB-UniPathway"/>
</dbReference>
<evidence type="ECO:0000256" key="15">
    <source>
        <dbReference type="ARBA" id="ARBA00023316"/>
    </source>
</evidence>
<feature type="active site" evidence="18">
    <location>
        <position position="139"/>
    </location>
</feature>
<keyword evidence="11 24" id="KW-0378">Hydrolase</keyword>
<reference evidence="23 26" key="2">
    <citation type="submission" date="2022-06" db="EMBL/GenBank/DDBJ databases">
        <title>Whole Genome analysis of Bacterial isolates collected during year 2020 from Guwahati, Assam, India.</title>
        <authorList>
            <person name="Mendem S.K."/>
            <person name="Rakshit O."/>
            <person name="Murugesan D."/>
            <person name="Saikia K."/>
            <person name="Shome R."/>
            <person name="Raisen C."/>
            <person name="Holmes M.A."/>
            <person name="Shome B.R."/>
        </authorList>
    </citation>
    <scope>NUCLEOTIDE SEQUENCE [LARGE SCALE GENOMIC DNA]</scope>
    <source>
        <strain evidence="23 26">Sil NS 53</strain>
    </source>
</reference>
<dbReference type="PANTHER" id="PTHR21581">
    <property type="entry name" value="D-ALANYL-D-ALANINE CARBOXYPEPTIDASE"/>
    <property type="match status" value="1"/>
</dbReference>
<dbReference type="Pfam" id="PF07943">
    <property type="entry name" value="PBP5_C"/>
    <property type="match status" value="1"/>
</dbReference>
<evidence type="ECO:0000256" key="1">
    <source>
        <dbReference type="ARBA" id="ARBA00003217"/>
    </source>
</evidence>
<dbReference type="Proteomes" id="UP001310558">
    <property type="component" value="Unassembled WGS sequence"/>
</dbReference>
<comment type="catalytic activity">
    <reaction evidence="16">
        <text>Preferential cleavage: (Ac)2-L-Lys-D-Ala-|-D-Ala. Also transpeptidation of peptidyl-alanyl moieties that are N-acyl substituents of D-alanine.</text>
        <dbReference type="EC" id="3.4.16.4"/>
    </reaction>
</comment>
<evidence type="ECO:0000256" key="20">
    <source>
        <dbReference type="RuleBase" id="RU004016"/>
    </source>
</evidence>
<evidence type="ECO:0000256" key="2">
    <source>
        <dbReference type="ARBA" id="ARBA00004417"/>
    </source>
</evidence>
<reference evidence="24 25" key="1">
    <citation type="submission" date="2018-12" db="EMBL/GenBank/DDBJ databases">
        <title>The Genome Submission of two Enterobacter spp. strains.</title>
        <authorList>
            <person name="Wu W."/>
            <person name="Wei L."/>
            <person name="Feng Y."/>
            <person name="Zong Z."/>
        </authorList>
    </citation>
    <scope>NUCLEOTIDE SEQUENCE [LARGE SCALE GENOMIC DNA]</scope>
    <source>
        <strain evidence="24 25">WCHEHu045002</strain>
    </source>
</reference>
<dbReference type="InterPro" id="IPR001967">
    <property type="entry name" value="Peptidase_S11_N"/>
</dbReference>
<feature type="chain" id="PRO_5019378657" description="serine-type D-Ala-D-Ala carboxypeptidase" evidence="21">
    <location>
        <begin position="30"/>
        <end position="403"/>
    </location>
</feature>
<dbReference type="GO" id="GO:0006508">
    <property type="term" value="P:proteolysis"/>
    <property type="evidence" value="ECO:0007669"/>
    <property type="project" value="UniProtKB-KW"/>
</dbReference>
<dbReference type="EMBL" id="RWHU01000004">
    <property type="protein sequence ID" value="RSK67521.1"/>
    <property type="molecule type" value="Genomic_DNA"/>
</dbReference>
<comment type="function">
    <text evidence="1">Removes C-terminal D-alanyl residues from sugar-peptide cell wall precursors.</text>
</comment>
<dbReference type="SUPFAM" id="SSF69189">
    <property type="entry name" value="Penicillin-binding protein associated domain"/>
    <property type="match status" value="1"/>
</dbReference>
<evidence type="ECO:0000313" key="23">
    <source>
        <dbReference type="EMBL" id="MEB7542369.1"/>
    </source>
</evidence>
<dbReference type="InterPro" id="IPR012338">
    <property type="entry name" value="Beta-lactam/transpept-like"/>
</dbReference>
<dbReference type="GO" id="GO:0005886">
    <property type="term" value="C:plasma membrane"/>
    <property type="evidence" value="ECO:0007669"/>
    <property type="project" value="UniProtKB-SubCell"/>
</dbReference>
<evidence type="ECO:0000256" key="16">
    <source>
        <dbReference type="ARBA" id="ARBA00034000"/>
    </source>
</evidence>
<keyword evidence="13" id="KW-0573">Peptidoglycan synthesis</keyword>
<dbReference type="InterPro" id="IPR012907">
    <property type="entry name" value="Peptidase_S11_C"/>
</dbReference>
<feature type="binding site" evidence="19">
    <location>
        <position position="242"/>
    </location>
    <ligand>
        <name>substrate</name>
    </ligand>
</feature>
<feature type="domain" description="Peptidase S11 D-Ala-D-Ala carboxypeptidase A C-terminal" evidence="22">
    <location>
        <begin position="292"/>
        <end position="383"/>
    </location>
</feature>
<dbReference type="FunFam" id="2.60.410.10:FF:000001">
    <property type="entry name" value="D-alanyl-D-alanine carboxypeptidase dacA"/>
    <property type="match status" value="1"/>
</dbReference>
<dbReference type="SUPFAM" id="SSF56601">
    <property type="entry name" value="beta-lactamase/transpeptidase-like"/>
    <property type="match status" value="1"/>
</dbReference>
<dbReference type="GO" id="GO:0030288">
    <property type="term" value="C:outer membrane-bounded periplasmic space"/>
    <property type="evidence" value="ECO:0007669"/>
    <property type="project" value="UniProtKB-ARBA"/>
</dbReference>
<dbReference type="GO" id="GO:0008360">
    <property type="term" value="P:regulation of cell shape"/>
    <property type="evidence" value="ECO:0007669"/>
    <property type="project" value="UniProtKB-KW"/>
</dbReference>
<keyword evidence="9" id="KW-0645">Protease</keyword>
<gene>
    <name evidence="23" type="primary">dacA</name>
    <name evidence="24" type="ORF">EJE24_13260</name>
    <name evidence="23" type="ORF">NGC28_07900</name>
</gene>
<keyword evidence="8 24" id="KW-0121">Carboxypeptidase</keyword>
<comment type="pathway">
    <text evidence="3">Cell wall biogenesis; peptidoglycan biosynthesis.</text>
</comment>
<dbReference type="PRINTS" id="PR00725">
    <property type="entry name" value="DADACBPTASE1"/>
</dbReference>
<evidence type="ECO:0000256" key="10">
    <source>
        <dbReference type="ARBA" id="ARBA00022729"/>
    </source>
</evidence>
<keyword evidence="15" id="KW-0961">Cell wall biogenesis/degradation</keyword>
<dbReference type="EMBL" id="JAMWJU010000001">
    <property type="protein sequence ID" value="MEB7542369.1"/>
    <property type="molecule type" value="Genomic_DNA"/>
</dbReference>
<proteinExistence type="inferred from homology"/>
<evidence type="ECO:0000256" key="5">
    <source>
        <dbReference type="ARBA" id="ARBA00012448"/>
    </source>
</evidence>
<organism evidence="24 25">
    <name type="scientific">Enterobacter huaxiensis</name>
    <dbReference type="NCBI Taxonomy" id="2494702"/>
    <lineage>
        <taxon>Bacteria</taxon>
        <taxon>Pseudomonadati</taxon>
        <taxon>Pseudomonadota</taxon>
        <taxon>Gammaproteobacteria</taxon>
        <taxon>Enterobacterales</taxon>
        <taxon>Enterobacteriaceae</taxon>
        <taxon>Enterobacter</taxon>
    </lineage>
</organism>
<dbReference type="AlphaFoldDB" id="A0A428LRR5"/>
<evidence type="ECO:0000259" key="22">
    <source>
        <dbReference type="SMART" id="SM00936"/>
    </source>
</evidence>
<name>A0A428LRR5_9ENTR</name>
<keyword evidence="7" id="KW-0997">Cell inner membrane</keyword>
<dbReference type="SMART" id="SM00936">
    <property type="entry name" value="PBP5_C"/>
    <property type="match status" value="1"/>
</dbReference>
<comment type="subcellular location">
    <subcellularLocation>
        <location evidence="2">Cell inner membrane</location>
        <topology evidence="2">Peripheral membrane protein</topology>
    </subcellularLocation>
</comment>
<evidence type="ECO:0000313" key="25">
    <source>
        <dbReference type="Proteomes" id="UP000276389"/>
    </source>
</evidence>
<dbReference type="NCBIfam" id="NF008059">
    <property type="entry name" value="PRK10793.1"/>
    <property type="match status" value="1"/>
</dbReference>
<dbReference type="RefSeq" id="WP_119935095.1">
    <property type="nucleotide sequence ID" value="NZ_CAMLPR010000019.1"/>
</dbReference>
<feature type="active site" description="Acyl-ester intermediate" evidence="18">
    <location>
        <position position="73"/>
    </location>
</feature>
<accession>A0A428LRR5</accession>
<keyword evidence="12" id="KW-0133">Cell shape</keyword>
<dbReference type="Proteomes" id="UP000276389">
    <property type="component" value="Unassembled WGS sequence"/>
</dbReference>
<evidence type="ECO:0000256" key="21">
    <source>
        <dbReference type="SAM" id="SignalP"/>
    </source>
</evidence>
<evidence type="ECO:0000256" key="4">
    <source>
        <dbReference type="ARBA" id="ARBA00007164"/>
    </source>
</evidence>
<dbReference type="UniPathway" id="UPA00219"/>
<evidence type="ECO:0000256" key="13">
    <source>
        <dbReference type="ARBA" id="ARBA00022984"/>
    </source>
</evidence>
<dbReference type="OrthoDB" id="9795979at2"/>
<comment type="similarity">
    <text evidence="4 20">Belongs to the peptidase S11 family.</text>
</comment>
<feature type="active site" description="Proton acceptor" evidence="18">
    <location>
        <position position="76"/>
    </location>
</feature>
<dbReference type="GO" id="GO:0008658">
    <property type="term" value="F:penicillin binding"/>
    <property type="evidence" value="ECO:0007669"/>
    <property type="project" value="UniProtKB-ARBA"/>
</dbReference>
<keyword evidence="26" id="KW-1185">Reference proteome</keyword>
<dbReference type="InterPro" id="IPR037167">
    <property type="entry name" value="Peptidase_S11_C_sf"/>
</dbReference>
<evidence type="ECO:0000313" key="24">
    <source>
        <dbReference type="EMBL" id="RSK67521.1"/>
    </source>
</evidence>
<dbReference type="GO" id="GO:0042803">
    <property type="term" value="F:protein homodimerization activity"/>
    <property type="evidence" value="ECO:0007669"/>
    <property type="project" value="UniProtKB-ARBA"/>
</dbReference>
<dbReference type="Gene3D" id="2.60.410.10">
    <property type="entry name" value="D-Ala-D-Ala carboxypeptidase, C-terminal domain"/>
    <property type="match status" value="1"/>
</dbReference>
<comment type="pathway">
    <text evidence="17">Glycan biosynthesis.</text>
</comment>
<keyword evidence="6" id="KW-1003">Cell membrane</keyword>
<comment type="caution">
    <text evidence="24">The sequence shown here is derived from an EMBL/GenBank/DDBJ whole genome shotgun (WGS) entry which is preliminary data.</text>
</comment>
<evidence type="ECO:0000256" key="3">
    <source>
        <dbReference type="ARBA" id="ARBA00004752"/>
    </source>
</evidence>
<evidence type="ECO:0000256" key="11">
    <source>
        <dbReference type="ARBA" id="ARBA00022801"/>
    </source>
</evidence>
<evidence type="ECO:0000256" key="17">
    <source>
        <dbReference type="ARBA" id="ARBA00060592"/>
    </source>
</evidence>
<evidence type="ECO:0000256" key="19">
    <source>
        <dbReference type="PIRSR" id="PIRSR618044-2"/>
    </source>
</evidence>
<dbReference type="GO" id="GO:0071555">
    <property type="term" value="P:cell wall organization"/>
    <property type="evidence" value="ECO:0007669"/>
    <property type="project" value="UniProtKB-KW"/>
</dbReference>
<dbReference type="GO" id="GO:0009002">
    <property type="term" value="F:serine-type D-Ala-D-Ala carboxypeptidase activity"/>
    <property type="evidence" value="ECO:0007669"/>
    <property type="project" value="UniProtKB-EC"/>
</dbReference>
<protein>
    <recommendedName>
        <fullName evidence="5">serine-type D-Ala-D-Ala carboxypeptidase</fullName>
        <ecNumber evidence="5">3.4.16.4</ecNumber>
    </recommendedName>
</protein>
<dbReference type="PANTHER" id="PTHR21581:SF27">
    <property type="entry name" value="D-ALANYL-D-ALANINE CARBOXYPEPTIDASE DACA"/>
    <property type="match status" value="1"/>
</dbReference>
<feature type="signal peptide" evidence="21">
    <location>
        <begin position="1"/>
        <end position="29"/>
    </location>
</feature>
<evidence type="ECO:0000313" key="26">
    <source>
        <dbReference type="Proteomes" id="UP001310558"/>
    </source>
</evidence>
<evidence type="ECO:0000256" key="8">
    <source>
        <dbReference type="ARBA" id="ARBA00022645"/>
    </source>
</evidence>
<dbReference type="InterPro" id="IPR018044">
    <property type="entry name" value="Peptidase_S11"/>
</dbReference>
<keyword evidence="14" id="KW-0472">Membrane</keyword>
<dbReference type="InterPro" id="IPR015956">
    <property type="entry name" value="Peniciliin-bd_prot_C_sf"/>
</dbReference>
<dbReference type="FunFam" id="3.40.710.10:FF:000001">
    <property type="entry name" value="D-alanyl-D-alanine serine-type carboxypeptidase"/>
    <property type="match status" value="1"/>
</dbReference>
<dbReference type="EC" id="3.4.16.4" evidence="5"/>